<dbReference type="InterPro" id="IPR008886">
    <property type="entry name" value="UPF0227/Esterase_YqiA"/>
</dbReference>
<proteinExistence type="predicted"/>
<organism evidence="1 2">
    <name type="scientific">Candidatus Amulumruptor caecigallinarius</name>
    <dbReference type="NCBI Taxonomy" id="2109911"/>
    <lineage>
        <taxon>Bacteria</taxon>
        <taxon>Pseudomonadati</taxon>
        <taxon>Bacteroidota</taxon>
        <taxon>Bacteroidia</taxon>
        <taxon>Bacteroidales</taxon>
        <taxon>Muribaculaceae</taxon>
        <taxon>Candidatus Amulumruptor</taxon>
    </lineage>
</organism>
<sequence>MLDNNRHSGTMNARETVLDALREWGYAVRDAQGTAIILQNDTIIEILPMTRSVHVDVTVHEDDQEDYFYLLEAANLMNESHFLHTHFNASETYMDVLATVCFDYWAGNDLLYKLRRAIMTAERLQEAFKIALSLAKQADESDDVDIKPLLDAVDLINEDIAKSMLVGKTILYIHGFASSGNSGTAAEIQRLLPESRVLSPDLPIDPFAAYDMLRGLIDKESVDIVVGTSMGGMFANLLDGVPKILVNPSFHVSESMRKKIGVVPFFKKRADGATEFEVTESLCDSYQRLERQQLASFSERDTGETFAIFGTEDNVINCQDEYIRFFGDAYENITCGHRLTNDAIRRNLIPAMAELTARNT</sequence>
<dbReference type="PANTHER" id="PTHR35602:SF3">
    <property type="entry name" value="ESTERASE YQIA"/>
    <property type="match status" value="1"/>
</dbReference>
<dbReference type="Pfam" id="PF05728">
    <property type="entry name" value="UPF0227"/>
    <property type="match status" value="1"/>
</dbReference>
<comment type="caution">
    <text evidence="1">The sequence shown here is derived from an EMBL/GenBank/DDBJ whole genome shotgun (WGS) entry which is preliminary data.</text>
</comment>
<reference evidence="1" key="2">
    <citation type="submission" date="2021-09" db="EMBL/GenBank/DDBJ databases">
        <authorList>
            <person name="Gilroy R."/>
        </authorList>
    </citation>
    <scope>NUCLEOTIDE SEQUENCE</scope>
    <source>
        <strain evidence="1">4100</strain>
    </source>
</reference>
<dbReference type="InterPro" id="IPR029058">
    <property type="entry name" value="AB_hydrolase_fold"/>
</dbReference>
<dbReference type="EMBL" id="DYXT01000040">
    <property type="protein sequence ID" value="HJE39675.1"/>
    <property type="molecule type" value="Genomic_DNA"/>
</dbReference>
<name>A0A4Q0U966_9BACT</name>
<dbReference type="AlphaFoldDB" id="A0A4Q0U966"/>
<protein>
    <submittedName>
        <fullName evidence="1">Uncharacterized protein</fullName>
    </submittedName>
</protein>
<evidence type="ECO:0000313" key="2">
    <source>
        <dbReference type="Proteomes" id="UP000711407"/>
    </source>
</evidence>
<evidence type="ECO:0000313" key="1">
    <source>
        <dbReference type="EMBL" id="HJE39675.1"/>
    </source>
</evidence>
<accession>A0A4Q0U966</accession>
<reference evidence="1" key="1">
    <citation type="journal article" date="2021" name="PeerJ">
        <title>Extensive microbial diversity within the chicken gut microbiome revealed by metagenomics and culture.</title>
        <authorList>
            <person name="Gilroy R."/>
            <person name="Ravi A."/>
            <person name="Getino M."/>
            <person name="Pursley I."/>
            <person name="Horton D.L."/>
            <person name="Alikhan N.F."/>
            <person name="Baker D."/>
            <person name="Gharbi K."/>
            <person name="Hall N."/>
            <person name="Watson M."/>
            <person name="Adriaenssens E.M."/>
            <person name="Foster-Nyarko E."/>
            <person name="Jarju S."/>
            <person name="Secka A."/>
            <person name="Antonio M."/>
            <person name="Oren A."/>
            <person name="Chaudhuri R.R."/>
            <person name="La Ragione R."/>
            <person name="Hildebrand F."/>
            <person name="Pallen M.J."/>
        </authorList>
    </citation>
    <scope>NUCLEOTIDE SEQUENCE</scope>
    <source>
        <strain evidence="1">4100</strain>
    </source>
</reference>
<dbReference type="PANTHER" id="PTHR35602">
    <property type="entry name" value="ESTERASE YQIA-RELATED"/>
    <property type="match status" value="1"/>
</dbReference>
<dbReference type="Proteomes" id="UP000711407">
    <property type="component" value="Unassembled WGS sequence"/>
</dbReference>
<gene>
    <name evidence="1" type="ORF">K8V47_07980</name>
</gene>
<dbReference type="Gene3D" id="3.40.50.1820">
    <property type="entry name" value="alpha/beta hydrolase"/>
    <property type="match status" value="1"/>
</dbReference>
<dbReference type="SUPFAM" id="SSF53474">
    <property type="entry name" value="alpha/beta-Hydrolases"/>
    <property type="match status" value="1"/>
</dbReference>